<dbReference type="EMBL" id="ML993650">
    <property type="protein sequence ID" value="KAF2158735.1"/>
    <property type="molecule type" value="Genomic_DNA"/>
</dbReference>
<evidence type="ECO:0000259" key="1">
    <source>
        <dbReference type="Pfam" id="PF24494"/>
    </source>
</evidence>
<accession>A0A6A6BVL6</accession>
<feature type="domain" description="DUF7587" evidence="1">
    <location>
        <begin position="14"/>
        <end position="148"/>
    </location>
</feature>
<evidence type="ECO:0000313" key="2">
    <source>
        <dbReference type="EMBL" id="KAF2158735.1"/>
    </source>
</evidence>
<dbReference type="OrthoDB" id="10403812at2759"/>
<dbReference type="AlphaFoldDB" id="A0A6A6BVL6"/>
<sequence length="323" mass="36854">MSTSNTGTNGDLAVPDLLFRCCSDKSVGRLLCGQLIADGGTSNQDTDLTAEFLNHKNLLNRRVTRLISSTTSLLWVLQLAFQKQHAGESNIEIIFISPHDSPLGEVFHAPNLARQSGLSSEKASYYEHEYLWHWKIPEECIHARVDLKVLESRGLTLTTLIGSFKKELPFPRLSEFSSKFKNFWVENEFIGRSFALATAACRFGYDAPVRRIFWILFENSLRAGEGWGQFSNDIQEILTDELCSLAADVSARMLDFDTDLADLSWEWHLLHYEHAERLNELVYPLLEDAPALDRQLQEENDAFEHSTQHLQKCLRNIRIEIGH</sequence>
<dbReference type="InterPro" id="IPR056009">
    <property type="entry name" value="DUF7587"/>
</dbReference>
<protein>
    <recommendedName>
        <fullName evidence="1">DUF7587 domain-containing protein</fullName>
    </recommendedName>
</protein>
<keyword evidence="3" id="KW-1185">Reference proteome</keyword>
<organism evidence="2 3">
    <name type="scientific">Zasmidium cellare ATCC 36951</name>
    <dbReference type="NCBI Taxonomy" id="1080233"/>
    <lineage>
        <taxon>Eukaryota</taxon>
        <taxon>Fungi</taxon>
        <taxon>Dikarya</taxon>
        <taxon>Ascomycota</taxon>
        <taxon>Pezizomycotina</taxon>
        <taxon>Dothideomycetes</taxon>
        <taxon>Dothideomycetidae</taxon>
        <taxon>Mycosphaerellales</taxon>
        <taxon>Mycosphaerellaceae</taxon>
        <taxon>Zasmidium</taxon>
    </lineage>
</organism>
<gene>
    <name evidence="2" type="ORF">M409DRAFT_71487</name>
</gene>
<dbReference type="GeneID" id="54572463"/>
<dbReference type="RefSeq" id="XP_033659624.1">
    <property type="nucleotide sequence ID" value="XM_033819191.1"/>
</dbReference>
<name>A0A6A6BVL6_ZASCE</name>
<dbReference type="Proteomes" id="UP000799537">
    <property type="component" value="Unassembled WGS sequence"/>
</dbReference>
<proteinExistence type="predicted"/>
<dbReference type="Pfam" id="PF24494">
    <property type="entry name" value="DUF7587"/>
    <property type="match status" value="1"/>
</dbReference>
<reference evidence="2" key="1">
    <citation type="journal article" date="2020" name="Stud. Mycol.">
        <title>101 Dothideomycetes genomes: a test case for predicting lifestyles and emergence of pathogens.</title>
        <authorList>
            <person name="Haridas S."/>
            <person name="Albert R."/>
            <person name="Binder M."/>
            <person name="Bloem J."/>
            <person name="Labutti K."/>
            <person name="Salamov A."/>
            <person name="Andreopoulos B."/>
            <person name="Baker S."/>
            <person name="Barry K."/>
            <person name="Bills G."/>
            <person name="Bluhm B."/>
            <person name="Cannon C."/>
            <person name="Castanera R."/>
            <person name="Culley D."/>
            <person name="Daum C."/>
            <person name="Ezra D."/>
            <person name="Gonzalez J."/>
            <person name="Henrissat B."/>
            <person name="Kuo A."/>
            <person name="Liang C."/>
            <person name="Lipzen A."/>
            <person name="Lutzoni F."/>
            <person name="Magnuson J."/>
            <person name="Mondo S."/>
            <person name="Nolan M."/>
            <person name="Ohm R."/>
            <person name="Pangilinan J."/>
            <person name="Park H.-J."/>
            <person name="Ramirez L."/>
            <person name="Alfaro M."/>
            <person name="Sun H."/>
            <person name="Tritt A."/>
            <person name="Yoshinaga Y."/>
            <person name="Zwiers L.-H."/>
            <person name="Turgeon B."/>
            <person name="Goodwin S."/>
            <person name="Spatafora J."/>
            <person name="Crous P."/>
            <person name="Grigoriev I."/>
        </authorList>
    </citation>
    <scope>NUCLEOTIDE SEQUENCE</scope>
    <source>
        <strain evidence="2">ATCC 36951</strain>
    </source>
</reference>
<evidence type="ECO:0000313" key="3">
    <source>
        <dbReference type="Proteomes" id="UP000799537"/>
    </source>
</evidence>